<evidence type="ECO:0000313" key="3">
    <source>
        <dbReference type="EMBL" id="KAK4182204.1"/>
    </source>
</evidence>
<comment type="caution">
    <text evidence="3">The sequence shown here is derived from an EMBL/GenBank/DDBJ whole genome shotgun (WGS) entry which is preliminary data.</text>
</comment>
<accession>A0AAN6WI53</accession>
<proteinExistence type="predicted"/>
<feature type="domain" description="Nephrocystin 3-like N-terminal" evidence="2">
    <location>
        <begin position="1"/>
        <end position="156"/>
    </location>
</feature>
<dbReference type="Proteomes" id="UP001302126">
    <property type="component" value="Unassembled WGS sequence"/>
</dbReference>
<feature type="non-terminal residue" evidence="3">
    <location>
        <position position="1"/>
    </location>
</feature>
<dbReference type="PANTHER" id="PTHR10039">
    <property type="entry name" value="AMELOGENIN"/>
    <property type="match status" value="1"/>
</dbReference>
<reference evidence="3" key="2">
    <citation type="submission" date="2023-05" db="EMBL/GenBank/DDBJ databases">
        <authorList>
            <consortium name="Lawrence Berkeley National Laboratory"/>
            <person name="Steindorff A."/>
            <person name="Hensen N."/>
            <person name="Bonometti L."/>
            <person name="Westerberg I."/>
            <person name="Brannstrom I.O."/>
            <person name="Guillou S."/>
            <person name="Cros-Aarteil S."/>
            <person name="Calhoun S."/>
            <person name="Haridas S."/>
            <person name="Kuo A."/>
            <person name="Mondo S."/>
            <person name="Pangilinan J."/>
            <person name="Riley R."/>
            <person name="Labutti K."/>
            <person name="Andreopoulos B."/>
            <person name="Lipzen A."/>
            <person name="Chen C."/>
            <person name="Yanf M."/>
            <person name="Daum C."/>
            <person name="Ng V."/>
            <person name="Clum A."/>
            <person name="Ohm R."/>
            <person name="Martin F."/>
            <person name="Silar P."/>
            <person name="Natvig D."/>
            <person name="Lalanne C."/>
            <person name="Gautier V."/>
            <person name="Ament-Velasquez S.L."/>
            <person name="Kruys A."/>
            <person name="Hutchinson M.I."/>
            <person name="Powell A.J."/>
            <person name="Barry K."/>
            <person name="Miller A.N."/>
            <person name="Grigoriev I.V."/>
            <person name="Debuchy R."/>
            <person name="Gladieux P."/>
            <person name="Thoren M.H."/>
            <person name="Johannesson H."/>
        </authorList>
    </citation>
    <scope>NUCLEOTIDE SEQUENCE</scope>
    <source>
        <strain evidence="3">PSN309</strain>
    </source>
</reference>
<keyword evidence="4" id="KW-1185">Reference proteome</keyword>
<dbReference type="InterPro" id="IPR056884">
    <property type="entry name" value="NPHP3-like_N"/>
</dbReference>
<dbReference type="Pfam" id="PF24883">
    <property type="entry name" value="NPHP3_N"/>
    <property type="match status" value="1"/>
</dbReference>
<dbReference type="AlphaFoldDB" id="A0AAN6WI53"/>
<dbReference type="EMBL" id="MU864715">
    <property type="protein sequence ID" value="KAK4182204.1"/>
    <property type="molecule type" value="Genomic_DNA"/>
</dbReference>
<dbReference type="PANTHER" id="PTHR10039:SF5">
    <property type="entry name" value="NACHT DOMAIN-CONTAINING PROTEIN"/>
    <property type="match status" value="1"/>
</dbReference>
<dbReference type="InterPro" id="IPR027417">
    <property type="entry name" value="P-loop_NTPase"/>
</dbReference>
<dbReference type="Gene3D" id="3.40.50.300">
    <property type="entry name" value="P-loop containing nucleotide triphosphate hydrolases"/>
    <property type="match status" value="1"/>
</dbReference>
<organism evidence="3 4">
    <name type="scientific">Podospora australis</name>
    <dbReference type="NCBI Taxonomy" id="1536484"/>
    <lineage>
        <taxon>Eukaryota</taxon>
        <taxon>Fungi</taxon>
        <taxon>Dikarya</taxon>
        <taxon>Ascomycota</taxon>
        <taxon>Pezizomycotina</taxon>
        <taxon>Sordariomycetes</taxon>
        <taxon>Sordariomycetidae</taxon>
        <taxon>Sordariales</taxon>
        <taxon>Podosporaceae</taxon>
        <taxon>Podospora</taxon>
    </lineage>
</organism>
<evidence type="ECO:0000259" key="2">
    <source>
        <dbReference type="Pfam" id="PF24883"/>
    </source>
</evidence>
<evidence type="ECO:0000256" key="1">
    <source>
        <dbReference type="ARBA" id="ARBA00022737"/>
    </source>
</evidence>
<reference evidence="3" key="1">
    <citation type="journal article" date="2023" name="Mol. Phylogenet. Evol.">
        <title>Genome-scale phylogeny and comparative genomics of the fungal order Sordariales.</title>
        <authorList>
            <person name="Hensen N."/>
            <person name="Bonometti L."/>
            <person name="Westerberg I."/>
            <person name="Brannstrom I.O."/>
            <person name="Guillou S."/>
            <person name="Cros-Aarteil S."/>
            <person name="Calhoun S."/>
            <person name="Haridas S."/>
            <person name="Kuo A."/>
            <person name="Mondo S."/>
            <person name="Pangilinan J."/>
            <person name="Riley R."/>
            <person name="LaButti K."/>
            <person name="Andreopoulos B."/>
            <person name="Lipzen A."/>
            <person name="Chen C."/>
            <person name="Yan M."/>
            <person name="Daum C."/>
            <person name="Ng V."/>
            <person name="Clum A."/>
            <person name="Steindorff A."/>
            <person name="Ohm R.A."/>
            <person name="Martin F."/>
            <person name="Silar P."/>
            <person name="Natvig D.O."/>
            <person name="Lalanne C."/>
            <person name="Gautier V."/>
            <person name="Ament-Velasquez S.L."/>
            <person name="Kruys A."/>
            <person name="Hutchinson M.I."/>
            <person name="Powell A.J."/>
            <person name="Barry K."/>
            <person name="Miller A.N."/>
            <person name="Grigoriev I.V."/>
            <person name="Debuchy R."/>
            <person name="Gladieux P."/>
            <person name="Hiltunen Thoren M."/>
            <person name="Johannesson H."/>
        </authorList>
    </citation>
    <scope>NUCLEOTIDE SEQUENCE</scope>
    <source>
        <strain evidence="3">PSN309</strain>
    </source>
</reference>
<keyword evidence="1" id="KW-0677">Repeat</keyword>
<protein>
    <recommendedName>
        <fullName evidence="2">Nephrocystin 3-like N-terminal domain-containing protein</fullName>
    </recommendedName>
</protein>
<gene>
    <name evidence="3" type="ORF">QBC35DRAFT_396436</name>
</gene>
<sequence length="236" mass="26978">FVQWMEEEGSDIFWITRKPGSGKSTLMKFIFGAQATLSSLQKWAGDRSLLILSSYFWISGSKMQQSKAGFFRHLLHQAIESHPEFALEVFAKTLRAYRVLGPFPFRWGDEELRELLYSLLQMAQKTLRVAIFIDGLDKYGGDSGDVITLLDKIRAGSTSGILDQDTRKNCTGLKLYVSSRKWNEFRARFFDNPKPKMEILNGADIKRYVADKLSRLATFNSYHLGTRADWENPEAG</sequence>
<name>A0AAN6WI53_9PEZI</name>
<evidence type="ECO:0000313" key="4">
    <source>
        <dbReference type="Proteomes" id="UP001302126"/>
    </source>
</evidence>